<dbReference type="PANTHER" id="PTHR44675:SF1">
    <property type="entry name" value="P21-ACTIVATED PROTEIN KINASE-INTERACTING PROTEIN 1"/>
    <property type="match status" value="1"/>
</dbReference>
<accession>M7BR67</accession>
<keyword evidence="6" id="KW-0677">Repeat</keyword>
<dbReference type="STRING" id="8469.M7BR67"/>
<dbReference type="InterPro" id="IPR051959">
    <property type="entry name" value="PAK1-Kinase_Regulator"/>
</dbReference>
<dbReference type="Pfam" id="PF00400">
    <property type="entry name" value="WD40"/>
    <property type="match status" value="1"/>
</dbReference>
<feature type="repeat" description="WD" evidence="10">
    <location>
        <begin position="16"/>
        <end position="57"/>
    </location>
</feature>
<proteinExistence type="inferred from homology"/>
<comment type="function">
    <text evidence="9">Negatively regulates the PAK1 kinase. PAK1 is a member of the PAK kinase family, which has been shown to play a positive role in the regulation of signaling pathways involving MAPK8 and RELA. PAK1 exists as an inactive homodimer, which is activated by binding of small GTPases such as CDC42 to an N-terminal regulatory domain. PAK1IP1 also binds to the N-terminus of PAK1, and inhibits the specific activation of PAK1 by CDC42. May be involved in ribosomal large subunit assembly.</text>
</comment>
<dbReference type="SMART" id="SM00320">
    <property type="entry name" value="WD40"/>
    <property type="match status" value="2"/>
</dbReference>
<evidence type="ECO:0000256" key="6">
    <source>
        <dbReference type="ARBA" id="ARBA00022737"/>
    </source>
</evidence>
<keyword evidence="4" id="KW-0812">Transmembrane</keyword>
<evidence type="ECO:0000256" key="4">
    <source>
        <dbReference type="ARBA" id="ARBA00022692"/>
    </source>
</evidence>
<evidence type="ECO:0000256" key="1">
    <source>
        <dbReference type="ARBA" id="ARBA00004370"/>
    </source>
</evidence>
<keyword evidence="11" id="KW-0808">Transferase</keyword>
<keyword evidence="12" id="KW-1185">Reference proteome</keyword>
<dbReference type="Gene3D" id="1.10.10.1740">
    <property type="entry name" value="Transmembrane protein 14-like"/>
    <property type="match status" value="1"/>
</dbReference>
<dbReference type="GO" id="GO:0016020">
    <property type="term" value="C:membrane"/>
    <property type="evidence" value="ECO:0007669"/>
    <property type="project" value="UniProtKB-SubCell"/>
</dbReference>
<dbReference type="InterPro" id="IPR005349">
    <property type="entry name" value="TMEM14"/>
</dbReference>
<name>M7BR67_CHEMY</name>
<dbReference type="SUPFAM" id="SSF50978">
    <property type="entry name" value="WD40 repeat-like"/>
    <property type="match status" value="1"/>
</dbReference>
<gene>
    <name evidence="11" type="ORF">UY3_02372</name>
</gene>
<evidence type="ECO:0000256" key="7">
    <source>
        <dbReference type="ARBA" id="ARBA00022989"/>
    </source>
</evidence>
<dbReference type="InterPro" id="IPR015943">
    <property type="entry name" value="WD40/YVTN_repeat-like_dom_sf"/>
</dbReference>
<dbReference type="InterPro" id="IPR001680">
    <property type="entry name" value="WD40_rpt"/>
</dbReference>
<evidence type="ECO:0000256" key="5">
    <source>
        <dbReference type="ARBA" id="ARBA00022700"/>
    </source>
</evidence>
<keyword evidence="8" id="KW-0472">Membrane</keyword>
<dbReference type="EMBL" id="KB513064">
    <property type="protein sequence ID" value="EMP40376.1"/>
    <property type="molecule type" value="Genomic_DNA"/>
</dbReference>
<dbReference type="Pfam" id="PF03647">
    <property type="entry name" value="Tmemb_14"/>
    <property type="match status" value="1"/>
</dbReference>
<protein>
    <submittedName>
        <fullName evidence="11">p21-activated protein kinase-interacting protein 1-like protein</fullName>
    </submittedName>
</protein>
<dbReference type="PANTHER" id="PTHR44675">
    <property type="entry name" value="PAK1 INTERACTING PROTEIN 1"/>
    <property type="match status" value="1"/>
</dbReference>
<keyword evidence="5" id="KW-0734">Signal transduction inhibitor</keyword>
<dbReference type="InterPro" id="IPR044890">
    <property type="entry name" value="TMEM14_sf"/>
</dbReference>
<dbReference type="InterPro" id="IPR019775">
    <property type="entry name" value="WD40_repeat_CS"/>
</dbReference>
<dbReference type="GO" id="GO:0009968">
    <property type="term" value="P:negative regulation of signal transduction"/>
    <property type="evidence" value="ECO:0007669"/>
    <property type="project" value="UniProtKB-KW"/>
</dbReference>
<keyword evidence="3 10" id="KW-0853">WD repeat</keyword>
<dbReference type="PROSITE" id="PS50082">
    <property type="entry name" value="WD_REPEATS_2"/>
    <property type="match status" value="1"/>
</dbReference>
<dbReference type="InterPro" id="IPR036322">
    <property type="entry name" value="WD40_repeat_dom_sf"/>
</dbReference>
<comment type="subcellular location">
    <subcellularLocation>
        <location evidence="1">Membrane</location>
    </subcellularLocation>
</comment>
<evidence type="ECO:0000313" key="11">
    <source>
        <dbReference type="EMBL" id="EMP40376.1"/>
    </source>
</evidence>
<evidence type="ECO:0000256" key="8">
    <source>
        <dbReference type="ARBA" id="ARBA00023136"/>
    </source>
</evidence>
<dbReference type="AlphaFoldDB" id="M7BR67"/>
<evidence type="ECO:0000313" key="12">
    <source>
        <dbReference type="Proteomes" id="UP000031443"/>
    </source>
</evidence>
<reference evidence="12" key="1">
    <citation type="journal article" date="2013" name="Nat. Genet.">
        <title>The draft genomes of soft-shell turtle and green sea turtle yield insights into the development and evolution of the turtle-specific body plan.</title>
        <authorList>
            <person name="Wang Z."/>
            <person name="Pascual-Anaya J."/>
            <person name="Zadissa A."/>
            <person name="Li W."/>
            <person name="Niimura Y."/>
            <person name="Huang Z."/>
            <person name="Li C."/>
            <person name="White S."/>
            <person name="Xiong Z."/>
            <person name="Fang D."/>
            <person name="Wang B."/>
            <person name="Ming Y."/>
            <person name="Chen Y."/>
            <person name="Zheng Y."/>
            <person name="Kuraku S."/>
            <person name="Pignatelli M."/>
            <person name="Herrero J."/>
            <person name="Beal K."/>
            <person name="Nozawa M."/>
            <person name="Li Q."/>
            <person name="Wang J."/>
            <person name="Zhang H."/>
            <person name="Yu L."/>
            <person name="Shigenobu S."/>
            <person name="Wang J."/>
            <person name="Liu J."/>
            <person name="Flicek P."/>
            <person name="Searle S."/>
            <person name="Wang J."/>
            <person name="Kuratani S."/>
            <person name="Yin Y."/>
            <person name="Aken B."/>
            <person name="Zhang G."/>
            <person name="Irie N."/>
        </authorList>
    </citation>
    <scope>NUCLEOTIDE SEQUENCE [LARGE SCALE GENOMIC DNA]</scope>
</reference>
<dbReference type="GO" id="GO:0016301">
    <property type="term" value="F:kinase activity"/>
    <property type="evidence" value="ECO:0007669"/>
    <property type="project" value="UniProtKB-KW"/>
</dbReference>
<evidence type="ECO:0000256" key="3">
    <source>
        <dbReference type="ARBA" id="ARBA00022574"/>
    </source>
</evidence>
<dbReference type="PROSITE" id="PS00678">
    <property type="entry name" value="WD_REPEATS_1"/>
    <property type="match status" value="1"/>
</dbReference>
<sequence length="288" mass="31271">MEKPWPVNHIFRGTFKTSQLGHVTSLSIHPSGKLALSVGTDKTLRTWNLVEGRSAFIKNLKQNAHIVKWSPSGEKYVVVVTNKVDVYKLETASVSGAITTEKRISSVRFITDSVLAIAGDDEVIRLYDCDSQKCLCEFKAHENRSAGSDQSRRGRFIPSSLDAINRPTRALPSTPVLCHCERRKWSQRNSGSSQLTVVKTPRMGLDWIGFGYAALVTSGGIIGYAKAAVSHILVPEPGVLIISVLLLTSKQFASGTLTGVMGMRFYNSGKVMPAGLIAGARKPENAAA</sequence>
<dbReference type="Proteomes" id="UP000031443">
    <property type="component" value="Unassembled WGS sequence"/>
</dbReference>
<dbReference type="Gene3D" id="2.130.10.10">
    <property type="entry name" value="YVTN repeat-like/Quinoprotein amine dehydrogenase"/>
    <property type="match status" value="1"/>
</dbReference>
<organism evidence="11 12">
    <name type="scientific">Chelonia mydas</name>
    <name type="common">Green sea-turtle</name>
    <name type="synonym">Chelonia agassizi</name>
    <dbReference type="NCBI Taxonomy" id="8469"/>
    <lineage>
        <taxon>Eukaryota</taxon>
        <taxon>Metazoa</taxon>
        <taxon>Chordata</taxon>
        <taxon>Craniata</taxon>
        <taxon>Vertebrata</taxon>
        <taxon>Euteleostomi</taxon>
        <taxon>Archelosauria</taxon>
        <taxon>Testudinata</taxon>
        <taxon>Testudines</taxon>
        <taxon>Cryptodira</taxon>
        <taxon>Durocryptodira</taxon>
        <taxon>Americhelydia</taxon>
        <taxon>Chelonioidea</taxon>
        <taxon>Cheloniidae</taxon>
        <taxon>Chelonia</taxon>
    </lineage>
</organism>
<evidence type="ECO:0000256" key="10">
    <source>
        <dbReference type="PROSITE-ProRule" id="PRU00221"/>
    </source>
</evidence>
<keyword evidence="7" id="KW-1133">Transmembrane helix</keyword>
<evidence type="ECO:0000256" key="9">
    <source>
        <dbReference type="ARBA" id="ARBA00045213"/>
    </source>
</evidence>
<comment type="similarity">
    <text evidence="2">Belongs to the TMEM14 family.</text>
</comment>
<keyword evidence="11" id="KW-0418">Kinase</keyword>
<evidence type="ECO:0000256" key="2">
    <source>
        <dbReference type="ARBA" id="ARBA00007590"/>
    </source>
</evidence>